<proteinExistence type="predicted"/>
<feature type="compositionally biased region" description="Basic and acidic residues" evidence="4">
    <location>
        <begin position="110"/>
        <end position="128"/>
    </location>
</feature>
<evidence type="ECO:0000256" key="1">
    <source>
        <dbReference type="ARBA" id="ARBA00023125"/>
    </source>
</evidence>
<evidence type="ECO:0000256" key="4">
    <source>
        <dbReference type="SAM" id="MobiDB-lite"/>
    </source>
</evidence>
<evidence type="ECO:0000256" key="3">
    <source>
        <dbReference type="PROSITE-ProRule" id="PRU00267"/>
    </source>
</evidence>
<evidence type="ECO:0000313" key="6">
    <source>
        <dbReference type="EMBL" id="OCH90244.1"/>
    </source>
</evidence>
<feature type="compositionally biased region" description="Basic residues" evidence="4">
    <location>
        <begin position="207"/>
        <end position="218"/>
    </location>
</feature>
<evidence type="ECO:0000313" key="7">
    <source>
        <dbReference type="Proteomes" id="UP000250043"/>
    </source>
</evidence>
<feature type="compositionally biased region" description="Low complexity" evidence="4">
    <location>
        <begin position="154"/>
        <end position="165"/>
    </location>
</feature>
<dbReference type="GO" id="GO:0030154">
    <property type="term" value="P:cell differentiation"/>
    <property type="evidence" value="ECO:0007669"/>
    <property type="project" value="TreeGrafter"/>
</dbReference>
<sequence length="584" mass="62523">MDFIASQIDGMVDPLADIDLALLDSEPPPLTKDGKPPRPPNAWILYRSDRVRQLAARKDAPKKPQSSVSKELSEEWKTASVALKTYYERLAEIKKAEHERRYPDYQFCPVKKEERDRLNAEKKAEKARQRAASKKKKTRYTPYPQRLASANHTPYYAASASYGPAGPSPPASGAPSPCTSSDESSDYRQAGPSRSGPSSKASSSKSRSSKARSGKARSSKSSARSTASSSQPESHASPGSSSWPSGSRGASPSTSQIPTYPAATPAPQPPAAAPDTQAPSMQAMQDKFFLAPFPGSWQPSMPPQFETTPDSSWNVQPTQSEFNILAPQPPVGTEGVVEQWSGPSHFPAEAVPTFPMEGPLDQSMDVSQIQPMQDLGNGDFSMSFDIPSLGSGEWGNTDTLLDESALGDPLQALMQTTGHPSVFSLTNIDFAQLLGDAPLHIDVALQGQAELQAQQFEQILQNFDSGAPFGAFDPTALPTIPEGQQAMGADAQNIFDDAALMQFLNFDAPFAQPQQPEHAAPPAHVQAMSAVPVASTSTGYVPPAGATHSGVRRVAGSWKPPVMSHEEPVDHAAPQFWGVPAHAN</sequence>
<feature type="region of interest" description="Disordered" evidence="4">
    <location>
        <begin position="55"/>
        <end position="74"/>
    </location>
</feature>
<dbReference type="GO" id="GO:0005634">
    <property type="term" value="C:nucleus"/>
    <property type="evidence" value="ECO:0007669"/>
    <property type="project" value="UniProtKB-UniRule"/>
</dbReference>
<dbReference type="PANTHER" id="PTHR10270">
    <property type="entry name" value="SOX TRANSCRIPTION FACTOR"/>
    <property type="match status" value="1"/>
</dbReference>
<name>A0A8E2AW28_9APHY</name>
<dbReference type="OrthoDB" id="6247875at2759"/>
<feature type="region of interest" description="Disordered" evidence="4">
    <location>
        <begin position="102"/>
        <end position="279"/>
    </location>
</feature>
<organism evidence="6 7">
    <name type="scientific">Obba rivulosa</name>
    <dbReference type="NCBI Taxonomy" id="1052685"/>
    <lineage>
        <taxon>Eukaryota</taxon>
        <taxon>Fungi</taxon>
        <taxon>Dikarya</taxon>
        <taxon>Basidiomycota</taxon>
        <taxon>Agaricomycotina</taxon>
        <taxon>Agaricomycetes</taxon>
        <taxon>Polyporales</taxon>
        <taxon>Gelatoporiaceae</taxon>
        <taxon>Obba</taxon>
    </lineage>
</organism>
<dbReference type="PROSITE" id="PS50118">
    <property type="entry name" value="HMG_BOX_2"/>
    <property type="match status" value="1"/>
</dbReference>
<keyword evidence="1 3" id="KW-0238">DNA-binding</keyword>
<evidence type="ECO:0000259" key="5">
    <source>
        <dbReference type="PROSITE" id="PS50118"/>
    </source>
</evidence>
<accession>A0A8E2AW28</accession>
<dbReference type="InterPro" id="IPR050140">
    <property type="entry name" value="SRY-related_HMG-box_TF-like"/>
</dbReference>
<feature type="domain" description="HMG box" evidence="5">
    <location>
        <begin position="36"/>
        <end position="106"/>
    </location>
</feature>
<dbReference type="CDD" id="cd01389">
    <property type="entry name" value="HMG-box_ROX1-like"/>
    <property type="match status" value="1"/>
</dbReference>
<feature type="DNA-binding region" description="HMG box" evidence="3">
    <location>
        <begin position="36"/>
        <end position="106"/>
    </location>
</feature>
<dbReference type="AlphaFoldDB" id="A0A8E2AW28"/>
<dbReference type="SMART" id="SM00398">
    <property type="entry name" value="HMG"/>
    <property type="match status" value="1"/>
</dbReference>
<dbReference type="InterPro" id="IPR009071">
    <property type="entry name" value="HMG_box_dom"/>
</dbReference>
<protein>
    <recommendedName>
        <fullName evidence="5">HMG box domain-containing protein</fullName>
    </recommendedName>
</protein>
<evidence type="ECO:0000256" key="2">
    <source>
        <dbReference type="ARBA" id="ARBA00023163"/>
    </source>
</evidence>
<keyword evidence="3" id="KW-0539">Nucleus</keyword>
<feature type="compositionally biased region" description="Basic residues" evidence="4">
    <location>
        <begin position="129"/>
        <end position="139"/>
    </location>
</feature>
<dbReference type="InterPro" id="IPR036910">
    <property type="entry name" value="HMG_box_dom_sf"/>
</dbReference>
<dbReference type="EMBL" id="KV722408">
    <property type="protein sequence ID" value="OCH90244.1"/>
    <property type="molecule type" value="Genomic_DNA"/>
</dbReference>
<feature type="compositionally biased region" description="Low complexity" evidence="4">
    <location>
        <begin position="219"/>
        <end position="253"/>
    </location>
</feature>
<gene>
    <name evidence="6" type="ORF">OBBRIDRAFT_608861</name>
</gene>
<dbReference type="Gene3D" id="1.10.30.10">
    <property type="entry name" value="High mobility group box domain"/>
    <property type="match status" value="1"/>
</dbReference>
<feature type="compositionally biased region" description="Low complexity" evidence="4">
    <location>
        <begin position="192"/>
        <end position="206"/>
    </location>
</feature>
<dbReference type="GO" id="GO:0000978">
    <property type="term" value="F:RNA polymerase II cis-regulatory region sequence-specific DNA binding"/>
    <property type="evidence" value="ECO:0007669"/>
    <property type="project" value="TreeGrafter"/>
</dbReference>
<dbReference type="PANTHER" id="PTHR10270:SF161">
    <property type="entry name" value="SEX-DETERMINING REGION Y PROTEIN"/>
    <property type="match status" value="1"/>
</dbReference>
<keyword evidence="7" id="KW-1185">Reference proteome</keyword>
<dbReference type="SUPFAM" id="SSF47095">
    <property type="entry name" value="HMG-box"/>
    <property type="match status" value="1"/>
</dbReference>
<dbReference type="Proteomes" id="UP000250043">
    <property type="component" value="Unassembled WGS sequence"/>
</dbReference>
<dbReference type="GO" id="GO:0001228">
    <property type="term" value="F:DNA-binding transcription activator activity, RNA polymerase II-specific"/>
    <property type="evidence" value="ECO:0007669"/>
    <property type="project" value="TreeGrafter"/>
</dbReference>
<reference evidence="6 7" key="1">
    <citation type="submission" date="2016-07" db="EMBL/GenBank/DDBJ databases">
        <title>Draft genome of the white-rot fungus Obba rivulosa 3A-2.</title>
        <authorList>
            <consortium name="DOE Joint Genome Institute"/>
            <person name="Miettinen O."/>
            <person name="Riley R."/>
            <person name="Acob R."/>
            <person name="Barry K."/>
            <person name="Cullen D."/>
            <person name="De Vries R."/>
            <person name="Hainaut M."/>
            <person name="Hatakka A."/>
            <person name="Henrissat B."/>
            <person name="Hilden K."/>
            <person name="Kuo R."/>
            <person name="Labutti K."/>
            <person name="Lipzen A."/>
            <person name="Makela M.R."/>
            <person name="Sandor L."/>
            <person name="Spatafora J.W."/>
            <person name="Grigoriev I.V."/>
            <person name="Hibbett D.S."/>
        </authorList>
    </citation>
    <scope>NUCLEOTIDE SEQUENCE [LARGE SCALE GENOMIC DNA]</scope>
    <source>
        <strain evidence="6 7">3A-2</strain>
    </source>
</reference>
<keyword evidence="2" id="KW-0804">Transcription</keyword>
<dbReference type="Pfam" id="PF00505">
    <property type="entry name" value="HMG_box"/>
    <property type="match status" value="1"/>
</dbReference>